<dbReference type="Pfam" id="PF04015">
    <property type="entry name" value="DUF362"/>
    <property type="match status" value="1"/>
</dbReference>
<gene>
    <name evidence="2" type="ORF">COX37_01655</name>
</gene>
<comment type="caution">
    <text evidence="2">The sequence shown here is derived from an EMBL/GenBank/DDBJ whole genome shotgun (WGS) entry which is preliminary data.</text>
</comment>
<reference evidence="2 3" key="1">
    <citation type="submission" date="2017-09" db="EMBL/GenBank/DDBJ databases">
        <title>Depth-based differentiation of microbial function through sediment-hosted aquifers and enrichment of novel symbionts in the deep terrestrial subsurface.</title>
        <authorList>
            <person name="Probst A.J."/>
            <person name="Ladd B."/>
            <person name="Jarett J.K."/>
            <person name="Geller-Mcgrath D.E."/>
            <person name="Sieber C.M."/>
            <person name="Emerson J.B."/>
            <person name="Anantharaman K."/>
            <person name="Thomas B.C."/>
            <person name="Malmstrom R."/>
            <person name="Stieglmeier M."/>
            <person name="Klingl A."/>
            <person name="Woyke T."/>
            <person name="Ryan C.M."/>
            <person name="Banfield J.F."/>
        </authorList>
    </citation>
    <scope>NUCLEOTIDE SEQUENCE [LARGE SCALE GENOMIC DNA]</scope>
    <source>
        <strain evidence="2">CG23_combo_of_CG06-09_8_20_14_all_39_17</strain>
    </source>
</reference>
<evidence type="ECO:0000313" key="2">
    <source>
        <dbReference type="EMBL" id="PIP22870.1"/>
    </source>
</evidence>
<evidence type="ECO:0000259" key="1">
    <source>
        <dbReference type="Pfam" id="PF04015"/>
    </source>
</evidence>
<evidence type="ECO:0000313" key="3">
    <source>
        <dbReference type="Proteomes" id="UP000229976"/>
    </source>
</evidence>
<feature type="domain" description="DUF362" evidence="1">
    <location>
        <begin position="124"/>
        <end position="311"/>
    </location>
</feature>
<organism evidence="2 3">
    <name type="scientific">Candidatus Nealsonbacteria bacterium CG23_combo_of_CG06-09_8_20_14_all_39_17</name>
    <dbReference type="NCBI Taxonomy" id="1974722"/>
    <lineage>
        <taxon>Bacteria</taxon>
        <taxon>Candidatus Nealsoniibacteriota</taxon>
    </lineage>
</organism>
<accession>A0A2G9YUG4</accession>
<sequence>MSFYKCQKCQKAWQYPIERCPDCFSILERSLPGKAKVVGVSQVKVSTILHPQTPFFALVLEDENGNRWTHKSSIEYKIGDEVEFSPSVDKNAVAIWRTKHDILEAIDNLVGLLGGLKIGEDSKILVLPSINSSKHPYLAENTSPQFLEAMIDYLLSKGAKSENIKIAAQSFNDVPAGVSATKSQLIDVCKNKKVEPIDLAEKGFVKKGGADISELAFSNDIIINLPILGLNAKKGIISATENLLKLAKKEFYLGLKYLHDEEEVTKKIIGVLPEILNVAEAIYIQRQDKANVYFGLALASFNSFNLDRVFAETAMIKNLPAFLKEINLENILVVGRSIKEVQIEADKLGI</sequence>
<proteinExistence type="predicted"/>
<dbReference type="EMBL" id="PCRO01000021">
    <property type="protein sequence ID" value="PIP22870.1"/>
    <property type="molecule type" value="Genomic_DNA"/>
</dbReference>
<name>A0A2G9YUG4_9BACT</name>
<dbReference type="Proteomes" id="UP000229976">
    <property type="component" value="Unassembled WGS sequence"/>
</dbReference>
<dbReference type="AlphaFoldDB" id="A0A2G9YUG4"/>
<protein>
    <recommendedName>
        <fullName evidence="1">DUF362 domain-containing protein</fullName>
    </recommendedName>
</protein>
<dbReference type="InterPro" id="IPR007160">
    <property type="entry name" value="DUF362"/>
</dbReference>